<dbReference type="Gene3D" id="1.20.120.160">
    <property type="entry name" value="HPT domain"/>
    <property type="match status" value="1"/>
</dbReference>
<dbReference type="InterPro" id="IPR036641">
    <property type="entry name" value="HPT_dom_sf"/>
</dbReference>
<dbReference type="AlphaFoldDB" id="A0A365XUZ9"/>
<dbReference type="EMBL" id="QFFJ01000002">
    <property type="protein sequence ID" value="RBL90196.1"/>
    <property type="molecule type" value="Genomic_DNA"/>
</dbReference>
<protein>
    <recommendedName>
        <fullName evidence="3">HPt domain-containing protein</fullName>
    </recommendedName>
</protein>
<reference evidence="1 2" key="1">
    <citation type="submission" date="2018-05" db="EMBL/GenBank/DDBJ databases">
        <title>Chitinophaga sp. K3CV102501T nov., isolated from isolated from a monsoon evergreen broad-leaved forest soil.</title>
        <authorList>
            <person name="Lv Y."/>
        </authorList>
    </citation>
    <scope>NUCLEOTIDE SEQUENCE [LARGE SCALE GENOMIC DNA]</scope>
    <source>
        <strain evidence="1 2">GDMCC 1.1325</strain>
    </source>
</reference>
<dbReference type="SUPFAM" id="SSF47226">
    <property type="entry name" value="Histidine-containing phosphotransfer domain, HPT domain"/>
    <property type="match status" value="1"/>
</dbReference>
<accession>A0A365XUZ9</accession>
<dbReference type="Proteomes" id="UP000253410">
    <property type="component" value="Unassembled WGS sequence"/>
</dbReference>
<dbReference type="OrthoDB" id="9781208at2"/>
<sequence length="129" mass="14965">MDKDPVFQFSEYFDNDFLQELYENNISYAIGLFEIFCEITAPDLISISLHVEAANWDRVRFHLHKLDPNPSMVGLLPLSHQIQQLETKLIFQDTDTAVTDFYNIQSALLAAIPYVREEINRMKLFVAGH</sequence>
<evidence type="ECO:0000313" key="1">
    <source>
        <dbReference type="EMBL" id="RBL90196.1"/>
    </source>
</evidence>
<organism evidence="1 2">
    <name type="scientific">Chitinophaga flava</name>
    <dbReference type="NCBI Taxonomy" id="2259036"/>
    <lineage>
        <taxon>Bacteria</taxon>
        <taxon>Pseudomonadati</taxon>
        <taxon>Bacteroidota</taxon>
        <taxon>Chitinophagia</taxon>
        <taxon>Chitinophagales</taxon>
        <taxon>Chitinophagaceae</taxon>
        <taxon>Chitinophaga</taxon>
    </lineage>
</organism>
<gene>
    <name evidence="1" type="ORF">DF182_27405</name>
</gene>
<dbReference type="RefSeq" id="WP_113618947.1">
    <property type="nucleotide sequence ID" value="NZ_QFFJ01000002.1"/>
</dbReference>
<comment type="caution">
    <text evidence="1">The sequence shown here is derived from an EMBL/GenBank/DDBJ whole genome shotgun (WGS) entry which is preliminary data.</text>
</comment>
<keyword evidence="2" id="KW-1185">Reference proteome</keyword>
<proteinExistence type="predicted"/>
<evidence type="ECO:0008006" key="3">
    <source>
        <dbReference type="Google" id="ProtNLM"/>
    </source>
</evidence>
<evidence type="ECO:0000313" key="2">
    <source>
        <dbReference type="Proteomes" id="UP000253410"/>
    </source>
</evidence>
<name>A0A365XUZ9_9BACT</name>
<dbReference type="GO" id="GO:0000160">
    <property type="term" value="P:phosphorelay signal transduction system"/>
    <property type="evidence" value="ECO:0007669"/>
    <property type="project" value="InterPro"/>
</dbReference>